<dbReference type="CDD" id="cd17282">
    <property type="entry name" value="RMtype1_S_Eco16444ORF1681_TRD1-CR1_like"/>
    <property type="match status" value="1"/>
</dbReference>
<dbReference type="EC" id="3.1.21.-" evidence="5"/>
<feature type="domain" description="Type I restriction modification DNA specificity" evidence="4">
    <location>
        <begin position="4"/>
        <end position="179"/>
    </location>
</feature>
<dbReference type="PANTHER" id="PTHR30408:SF13">
    <property type="entry name" value="TYPE I RESTRICTION ENZYME HINDI SPECIFICITY SUBUNIT"/>
    <property type="match status" value="1"/>
</dbReference>
<dbReference type="REBASE" id="697507">
    <property type="entry name" value="S.AalK520ORF2990P"/>
</dbReference>
<evidence type="ECO:0000256" key="2">
    <source>
        <dbReference type="ARBA" id="ARBA00022747"/>
    </source>
</evidence>
<dbReference type="EMBL" id="CP118988">
    <property type="protein sequence ID" value="WED77248.1"/>
    <property type="molecule type" value="Genomic_DNA"/>
</dbReference>
<dbReference type="GO" id="GO:0009307">
    <property type="term" value="P:DNA restriction-modification system"/>
    <property type="evidence" value="ECO:0007669"/>
    <property type="project" value="UniProtKB-KW"/>
</dbReference>
<sequence>MSTEWQKLKLSSLGTFDRGKSKHRPRDAAHLYGGPYPFIQTGDVTAAGGRITSFRQTYSEAGLAQSKLWPAGTLCITIAANIAETALLTFPACFPDSVVGFTADETKADVRYIEYVFRAFRDAVKRRAYGSVQENINLEVLRDLEFPIPSLQVQKHIAEFLTHFDDRIALLRETNATLEAIAQALFKSWFVDFDPVHARARGEHPAGLPPEVAALFPDSFEESELGMVPRGWKVVSVGDVAEVVKGKSYSSKDLVDSHDTALVTLKSFERGGGFRLDGFKPYSGAYKPSQVVVPGDLIIAYTDVTQAAELIGKPAIVVGVENHQTLVASLDVGIVRPVEDNVSRQFLYGLFRTEPFQSHTFAHTSGTTVLHLAKDGVGSFEFACPPVELVKAFTEIADSLAERRQTNIDQMRTLATLRDTLLPRLISGQLRLSDAEAQLSETGLCQ</sequence>
<dbReference type="Gene3D" id="1.10.287.1120">
    <property type="entry name" value="Bipartite methylase S protein"/>
    <property type="match status" value="1"/>
</dbReference>
<evidence type="ECO:0000313" key="5">
    <source>
        <dbReference type="EMBL" id="WED77248.1"/>
    </source>
</evidence>
<dbReference type="GO" id="GO:0016787">
    <property type="term" value="F:hydrolase activity"/>
    <property type="evidence" value="ECO:0007669"/>
    <property type="project" value="UniProtKB-KW"/>
</dbReference>
<name>A0AAX3NSY3_9GAMM</name>
<dbReference type="PANTHER" id="PTHR30408">
    <property type="entry name" value="TYPE-1 RESTRICTION ENZYME ECOKI SPECIFICITY PROTEIN"/>
    <property type="match status" value="1"/>
</dbReference>
<comment type="similarity">
    <text evidence="1">Belongs to the type-I restriction system S methylase family.</text>
</comment>
<evidence type="ECO:0000259" key="4">
    <source>
        <dbReference type="Pfam" id="PF01420"/>
    </source>
</evidence>
<protein>
    <submittedName>
        <fullName evidence="5">Restriction endonuclease subunit S</fullName>
        <ecNumber evidence="5">3.1.21.-</ecNumber>
    </submittedName>
</protein>
<dbReference type="SUPFAM" id="SSF116734">
    <property type="entry name" value="DNA methylase specificity domain"/>
    <property type="match status" value="2"/>
</dbReference>
<evidence type="ECO:0000256" key="3">
    <source>
        <dbReference type="ARBA" id="ARBA00023125"/>
    </source>
</evidence>
<dbReference type="InterPro" id="IPR044946">
    <property type="entry name" value="Restrct_endonuc_typeI_TRD_sf"/>
</dbReference>
<dbReference type="InterPro" id="IPR052021">
    <property type="entry name" value="Type-I_RS_S_subunit"/>
</dbReference>
<dbReference type="GO" id="GO:0003677">
    <property type="term" value="F:DNA binding"/>
    <property type="evidence" value="ECO:0007669"/>
    <property type="project" value="UniProtKB-KW"/>
</dbReference>
<reference evidence="5" key="1">
    <citation type="submission" date="2023-02" db="EMBL/GenBank/DDBJ databases">
        <title>The sequence of Aeromonas allosaccharophila K520.</title>
        <authorList>
            <person name="Luo X."/>
        </authorList>
    </citation>
    <scope>NUCLEOTIDE SEQUENCE</scope>
    <source>
        <strain evidence="5">K520</strain>
    </source>
</reference>
<dbReference type="RefSeq" id="WP_275057377.1">
    <property type="nucleotide sequence ID" value="NZ_CP118988.1"/>
</dbReference>
<keyword evidence="5" id="KW-0378">Hydrolase</keyword>
<evidence type="ECO:0000313" key="6">
    <source>
        <dbReference type="Proteomes" id="UP001213721"/>
    </source>
</evidence>
<dbReference type="Gene3D" id="3.90.220.20">
    <property type="entry name" value="DNA methylase specificity domains"/>
    <property type="match status" value="2"/>
</dbReference>
<dbReference type="AlphaFoldDB" id="A0AAX3NSY3"/>
<keyword evidence="5" id="KW-0540">Nuclease</keyword>
<dbReference type="Pfam" id="PF01420">
    <property type="entry name" value="Methylase_S"/>
    <property type="match status" value="1"/>
</dbReference>
<keyword evidence="3" id="KW-0238">DNA-binding</keyword>
<accession>A0AAX3NSY3</accession>
<organism evidence="5 6">
    <name type="scientific">Aeromonas allosaccharophila</name>
    <dbReference type="NCBI Taxonomy" id="656"/>
    <lineage>
        <taxon>Bacteria</taxon>
        <taxon>Pseudomonadati</taxon>
        <taxon>Pseudomonadota</taxon>
        <taxon>Gammaproteobacteria</taxon>
        <taxon>Aeromonadales</taxon>
        <taxon>Aeromonadaceae</taxon>
        <taxon>Aeromonas</taxon>
    </lineage>
</organism>
<evidence type="ECO:0000256" key="1">
    <source>
        <dbReference type="ARBA" id="ARBA00010923"/>
    </source>
</evidence>
<proteinExistence type="inferred from homology"/>
<keyword evidence="5" id="KW-0255">Endonuclease</keyword>
<dbReference type="InterPro" id="IPR000055">
    <property type="entry name" value="Restrct_endonuc_typeI_TRD"/>
</dbReference>
<dbReference type="Proteomes" id="UP001213721">
    <property type="component" value="Chromosome"/>
</dbReference>
<keyword evidence="2" id="KW-0680">Restriction system</keyword>
<dbReference type="GO" id="GO:0004519">
    <property type="term" value="F:endonuclease activity"/>
    <property type="evidence" value="ECO:0007669"/>
    <property type="project" value="UniProtKB-KW"/>
</dbReference>
<gene>
    <name evidence="5" type="ORF">PYU98_02995</name>
</gene>